<proteinExistence type="predicted"/>
<feature type="domain" description="Ataxin-10" evidence="3">
    <location>
        <begin position="500"/>
        <end position="593"/>
    </location>
</feature>
<keyword evidence="5" id="KW-1185">Reference proteome</keyword>
<dbReference type="PANTHER" id="PTHR13255:SF0">
    <property type="entry name" value="ATAXIN-10"/>
    <property type="match status" value="1"/>
</dbReference>
<dbReference type="GO" id="GO:0051301">
    <property type="term" value="P:cell division"/>
    <property type="evidence" value="ECO:0007669"/>
    <property type="project" value="UniProtKB-KW"/>
</dbReference>
<name>A0AAN9SF59_PSOTE</name>
<evidence type="ECO:0000313" key="4">
    <source>
        <dbReference type="EMBL" id="KAK7394985.1"/>
    </source>
</evidence>
<keyword evidence="2" id="KW-0131">Cell cycle</keyword>
<dbReference type="InterPro" id="IPR016024">
    <property type="entry name" value="ARM-type_fold"/>
</dbReference>
<dbReference type="Gene3D" id="1.25.10.10">
    <property type="entry name" value="Leucine-rich Repeat Variant"/>
    <property type="match status" value="2"/>
</dbReference>
<dbReference type="PANTHER" id="PTHR13255">
    <property type="entry name" value="ATAXIN-10"/>
    <property type="match status" value="1"/>
</dbReference>
<evidence type="ECO:0000256" key="1">
    <source>
        <dbReference type="ARBA" id="ARBA00022618"/>
    </source>
</evidence>
<dbReference type="InterPro" id="IPR019156">
    <property type="entry name" value="Ataxin-10_domain"/>
</dbReference>
<dbReference type="Proteomes" id="UP001386955">
    <property type="component" value="Unassembled WGS sequence"/>
</dbReference>
<dbReference type="AlphaFoldDB" id="A0AAN9SF59"/>
<comment type="caution">
    <text evidence="4">The sequence shown here is derived from an EMBL/GenBank/DDBJ whole genome shotgun (WGS) entry which is preliminary data.</text>
</comment>
<dbReference type="Pfam" id="PF09759">
    <property type="entry name" value="Atx10homo_assoc"/>
    <property type="match status" value="1"/>
</dbReference>
<reference evidence="4 5" key="1">
    <citation type="submission" date="2024-01" db="EMBL/GenBank/DDBJ databases">
        <title>The genomes of 5 underutilized Papilionoideae crops provide insights into root nodulation and disease resistanc.</title>
        <authorList>
            <person name="Jiang F."/>
        </authorList>
    </citation>
    <scope>NUCLEOTIDE SEQUENCE [LARGE SCALE GENOMIC DNA]</scope>
    <source>
        <strain evidence="4">DUOXIRENSHENG_FW03</strain>
        <tissue evidence="4">Leaves</tissue>
    </source>
</reference>
<dbReference type="SUPFAM" id="SSF48371">
    <property type="entry name" value="ARM repeat"/>
    <property type="match status" value="1"/>
</dbReference>
<keyword evidence="1" id="KW-0132">Cell division</keyword>
<dbReference type="EMBL" id="JAYMYS010000004">
    <property type="protein sequence ID" value="KAK7394985.1"/>
    <property type="molecule type" value="Genomic_DNA"/>
</dbReference>
<dbReference type="GO" id="GO:0005829">
    <property type="term" value="C:cytosol"/>
    <property type="evidence" value="ECO:0007669"/>
    <property type="project" value="TreeGrafter"/>
</dbReference>
<evidence type="ECO:0000313" key="5">
    <source>
        <dbReference type="Proteomes" id="UP001386955"/>
    </source>
</evidence>
<sequence>MVVCLRYNNVFLFCYALSLPFEVDSAVALLLLSVVSFDSLHTVRQKIRKAATDGSVVQILRLPETDNGVFFQLDCRVFEFFIKIKFSFLKFQFSFVLFPNQAMDGDTAFLEHPISEDTLQLLFEASNSSNLEKSLEILIQNAKSDYGRLELASKRILPAVLNIVNSLTDTSQSHHYQHNHILSLCFKLLRNLCAGEAANQVSFLELNGVAVTCTVLKLEAASSSPDHVLVRWGLQVLANVSLSGKQHQHAIWEELYPLGFVSFARLGTKETCDPLCMVIYTCCDGNSEWFKKLSCDDGWLVMAEIMKTASSASFGEDWLKLLLSRICLEESQLPVLFSKLQFVDVPKGEVTESKDDHFSFEQAFLLRILSEILNERLRDVTVPKDIALFIFGIFKKSIGILDHAIRGKSGLPCGIVGIDVLGYSLTLLRDICAQVGERGIIEDSNDVVDVLLSYGLIELLLYLLVALEPPTIMSKGLKQFENQDGATASCSLKPSPYRGFRRDVVALIGNCVYRRKHAQDEIRHRNAILLLLQQCVTDEDNPFLREWGIWCVRNMLEGNDENQKVVAELEIQGSADVPEITALGLRVEVDQRTRRAKLVNIP</sequence>
<organism evidence="4 5">
    <name type="scientific">Psophocarpus tetragonolobus</name>
    <name type="common">Winged bean</name>
    <name type="synonym">Dolichos tetragonolobus</name>
    <dbReference type="NCBI Taxonomy" id="3891"/>
    <lineage>
        <taxon>Eukaryota</taxon>
        <taxon>Viridiplantae</taxon>
        <taxon>Streptophyta</taxon>
        <taxon>Embryophyta</taxon>
        <taxon>Tracheophyta</taxon>
        <taxon>Spermatophyta</taxon>
        <taxon>Magnoliopsida</taxon>
        <taxon>eudicotyledons</taxon>
        <taxon>Gunneridae</taxon>
        <taxon>Pentapetalae</taxon>
        <taxon>rosids</taxon>
        <taxon>fabids</taxon>
        <taxon>Fabales</taxon>
        <taxon>Fabaceae</taxon>
        <taxon>Papilionoideae</taxon>
        <taxon>50 kb inversion clade</taxon>
        <taxon>NPAAA clade</taxon>
        <taxon>indigoferoid/millettioid clade</taxon>
        <taxon>Phaseoleae</taxon>
        <taxon>Psophocarpus</taxon>
    </lineage>
</organism>
<gene>
    <name evidence="4" type="ORF">VNO78_15526</name>
</gene>
<protein>
    <recommendedName>
        <fullName evidence="3">Ataxin-10 domain-containing protein</fullName>
    </recommendedName>
</protein>
<dbReference type="InterPro" id="IPR011989">
    <property type="entry name" value="ARM-like"/>
</dbReference>
<evidence type="ECO:0000259" key="3">
    <source>
        <dbReference type="Pfam" id="PF09759"/>
    </source>
</evidence>
<evidence type="ECO:0000256" key="2">
    <source>
        <dbReference type="ARBA" id="ARBA00023306"/>
    </source>
</evidence>
<accession>A0AAN9SF59</accession>
<dbReference type="InterPro" id="IPR051374">
    <property type="entry name" value="Ataxin-10/CTR86_families"/>
</dbReference>